<evidence type="ECO:0000259" key="2">
    <source>
        <dbReference type="Pfam" id="PF13518"/>
    </source>
</evidence>
<dbReference type="GO" id="GO:0006313">
    <property type="term" value="P:DNA transposition"/>
    <property type="evidence" value="ECO:0007669"/>
    <property type="project" value="InterPro"/>
</dbReference>
<dbReference type="PANTHER" id="PTHR33795">
    <property type="entry name" value="INSERTION ELEMENT IS150 PROTEIN INSJ"/>
    <property type="match status" value="1"/>
</dbReference>
<dbReference type="PANTHER" id="PTHR33795:SF1">
    <property type="entry name" value="INSERTION ELEMENT IS150 PROTEIN INSJ"/>
    <property type="match status" value="1"/>
</dbReference>
<dbReference type="SUPFAM" id="SSF48295">
    <property type="entry name" value="TrpR-like"/>
    <property type="match status" value="3"/>
</dbReference>
<dbReference type="InterPro" id="IPR036388">
    <property type="entry name" value="WH-like_DNA-bd_sf"/>
</dbReference>
<reference evidence="4 5" key="2">
    <citation type="submission" date="2019-07" db="EMBL/GenBank/DDBJ databases">
        <title>Complete Genome Sequence of Leptotrichia trevisanii Strain JMUB3935.</title>
        <authorList>
            <person name="Watanabe S."/>
            <person name="Cui L."/>
        </authorList>
    </citation>
    <scope>NUCLEOTIDE SEQUENCE [LARGE SCALE GENOMIC DNA]</scope>
    <source>
        <strain evidence="4 5">JMUB3935</strain>
    </source>
</reference>
<dbReference type="InterPro" id="IPR010921">
    <property type="entry name" value="Trp_repressor/repl_initiator"/>
</dbReference>
<dbReference type="Gene3D" id="1.10.10.10">
    <property type="entry name" value="Winged helix-like DNA-binding domain superfamily/Winged helix DNA-binding domain"/>
    <property type="match status" value="3"/>
</dbReference>
<feature type="domain" description="Insertion element IS150 protein InsJ-like helix-turn-helix" evidence="2">
    <location>
        <begin position="129"/>
        <end position="179"/>
    </location>
</feature>
<dbReference type="GO" id="GO:0043565">
    <property type="term" value="F:sequence-specific DNA binding"/>
    <property type="evidence" value="ECO:0007669"/>
    <property type="project" value="InterPro"/>
</dbReference>
<dbReference type="InterPro" id="IPR055247">
    <property type="entry name" value="InsJ-like_HTH"/>
</dbReference>
<protein>
    <submittedName>
        <fullName evidence="3 4">Transposase</fullName>
    </submittedName>
</protein>
<evidence type="ECO:0000313" key="4">
    <source>
        <dbReference type="EMBL" id="BBM51755.1"/>
    </source>
</evidence>
<name>A0A510KPM6_9FUSO</name>
<organism evidence="4 5">
    <name type="scientific">Leptotrichia trevisanii</name>
    <dbReference type="NCBI Taxonomy" id="109328"/>
    <lineage>
        <taxon>Bacteria</taxon>
        <taxon>Fusobacteriati</taxon>
        <taxon>Fusobacteriota</taxon>
        <taxon>Fusobacteriia</taxon>
        <taxon>Fusobacteriales</taxon>
        <taxon>Leptotrichiaceae</taxon>
        <taxon>Leptotrichia</taxon>
    </lineage>
</organism>
<accession>A0A510KPM6</accession>
<dbReference type="Proteomes" id="UP000321378">
    <property type="component" value="Chromosome"/>
</dbReference>
<evidence type="ECO:0000313" key="5">
    <source>
        <dbReference type="Proteomes" id="UP000321378"/>
    </source>
</evidence>
<reference evidence="3 6" key="1">
    <citation type="submission" date="2019-07" db="EMBL/GenBank/DDBJ databases">
        <title>Complete Genome Sequence of Leptotrichia trevisanii Strain JMUB3870.</title>
        <authorList>
            <person name="Watanabe S."/>
            <person name="Cui L."/>
        </authorList>
    </citation>
    <scope>NUCLEOTIDE SEQUENCE [LARGE SCALE GENOMIC DNA]</scope>
    <source>
        <strain evidence="3 6">JMUB3870</strain>
    </source>
</reference>
<dbReference type="EMBL" id="AP019840">
    <property type="protein sequence ID" value="BBM51755.1"/>
    <property type="molecule type" value="Genomic_DNA"/>
</dbReference>
<dbReference type="RefSeq" id="WP_026749458.1">
    <property type="nucleotide sequence ID" value="NZ_AP019831.1"/>
</dbReference>
<dbReference type="Proteomes" id="UP000422644">
    <property type="component" value="Chromosome"/>
</dbReference>
<dbReference type="InterPro" id="IPR052057">
    <property type="entry name" value="IS150/IS1296_orfA-like"/>
</dbReference>
<dbReference type="AlphaFoldDB" id="A0A510KPM6"/>
<dbReference type="InterPro" id="IPR002514">
    <property type="entry name" value="Transposase_8"/>
</dbReference>
<dbReference type="GO" id="GO:0004803">
    <property type="term" value="F:transposase activity"/>
    <property type="evidence" value="ECO:0007669"/>
    <property type="project" value="InterPro"/>
</dbReference>
<evidence type="ECO:0000313" key="6">
    <source>
        <dbReference type="Proteomes" id="UP000422644"/>
    </source>
</evidence>
<keyword evidence="6" id="KW-1185">Reference proteome</keyword>
<comment type="similarity">
    <text evidence="1">Belongs to the IS150/IS1296 orfA family.</text>
</comment>
<sequence length="192" mass="22374">MGRKSKISNELKIELVKRVLSGEASIKSLAKEYDIAKSSLMTWKKKYVEIGEESIMVGDKNRRYSREIKEKAIKSYLSNEGSLFDICKKYDIASVSVLNYWIRDYRRSMDANGNYTVVKKHIRKSIDAKVEAVVFCQKNNYDYNLTIKKFGVSYQQIYSWVKKYEKGGVDALVDNRGKRHVENKDEKAKKEK</sequence>
<evidence type="ECO:0000256" key="1">
    <source>
        <dbReference type="ARBA" id="ARBA00038232"/>
    </source>
</evidence>
<dbReference type="Pfam" id="PF13518">
    <property type="entry name" value="HTH_28"/>
    <property type="match status" value="1"/>
</dbReference>
<dbReference type="EMBL" id="AP019831">
    <property type="protein sequence ID" value="BBM44604.1"/>
    <property type="molecule type" value="Genomic_DNA"/>
</dbReference>
<evidence type="ECO:0000313" key="3">
    <source>
        <dbReference type="EMBL" id="BBM44604.1"/>
    </source>
</evidence>
<dbReference type="OrthoDB" id="80203at2"/>
<dbReference type="Pfam" id="PF01527">
    <property type="entry name" value="HTH_Tnp_1"/>
    <property type="match status" value="2"/>
</dbReference>
<gene>
    <name evidence="3" type="ORF">JMUB3870_0722</name>
    <name evidence="4" type="ORF">JMUB3935_0733</name>
</gene>
<proteinExistence type="inferred from homology"/>